<dbReference type="InterPro" id="IPR002347">
    <property type="entry name" value="SDR_fam"/>
</dbReference>
<dbReference type="SUPFAM" id="SSF51735">
    <property type="entry name" value="NAD(P)-binding Rossmann-fold domains"/>
    <property type="match status" value="1"/>
</dbReference>
<dbReference type="GO" id="GO:0008206">
    <property type="term" value="P:bile acid metabolic process"/>
    <property type="evidence" value="ECO:0007669"/>
    <property type="project" value="UniProtKB-ARBA"/>
</dbReference>
<dbReference type="GO" id="GO:0008874">
    <property type="term" value="F:gluconate 5-dehydrogenase activity"/>
    <property type="evidence" value="ECO:0007669"/>
    <property type="project" value="UniProtKB-EC"/>
</dbReference>
<dbReference type="Proteomes" id="UP000238358">
    <property type="component" value="Chromosome"/>
</dbReference>
<dbReference type="RefSeq" id="WP_014015321.1">
    <property type="nucleotide sequence ID" value="NZ_CAUBZQ010000021.1"/>
</dbReference>
<dbReference type="PRINTS" id="PR00080">
    <property type="entry name" value="SDRFAMILY"/>
</dbReference>
<evidence type="ECO:0000256" key="2">
    <source>
        <dbReference type="ARBA" id="ARBA00023002"/>
    </source>
</evidence>
<dbReference type="Pfam" id="PF13561">
    <property type="entry name" value="adh_short_C2"/>
    <property type="match status" value="1"/>
</dbReference>
<dbReference type="InterPro" id="IPR020904">
    <property type="entry name" value="Sc_DH/Rdtase_CS"/>
</dbReference>
<comment type="similarity">
    <text evidence="1">Belongs to the short-chain dehydrogenases/reductases (SDR) family.</text>
</comment>
<gene>
    <name evidence="3" type="ORF">C6Y28_04020</name>
</gene>
<keyword evidence="2 3" id="KW-0560">Oxidoreductase</keyword>
<dbReference type="InterPro" id="IPR036291">
    <property type="entry name" value="NAD(P)-bd_dom_sf"/>
</dbReference>
<dbReference type="AlphaFoldDB" id="A0A2S0M5V6"/>
<sequence>MDYLSNMFSLKGNVALITGGSYGIGFAIAKALARAGAVIAFNCRSQEHLDQAMKDYEKEDIEAHGYLCDVTDELHVQKLVSEIEKTLGTIDILVNNAGIIKRIPMCDMTTEEFRQVVDIDLVGSFIVSKAVIPGMIKKGHGKIINICSMMSELGRETVSAYAAAKGGLKMLTRNICSEFGGANIQCNGIGPGYIATPQTAPLREKQPDGSRHPFDQFIVSKTPAGRWGTTEDLEGPAVFLASHASDFVNGHILYVDGGILAYIGKQP</sequence>
<dbReference type="PROSITE" id="PS00061">
    <property type="entry name" value="ADH_SHORT"/>
    <property type="match status" value="1"/>
</dbReference>
<evidence type="ECO:0000256" key="1">
    <source>
        <dbReference type="ARBA" id="ARBA00006484"/>
    </source>
</evidence>
<evidence type="ECO:0000313" key="3">
    <source>
        <dbReference type="EMBL" id="AVO26846.1"/>
    </source>
</evidence>
<dbReference type="FunFam" id="3.40.50.720:FF:000084">
    <property type="entry name" value="Short-chain dehydrogenase reductase"/>
    <property type="match status" value="1"/>
</dbReference>
<dbReference type="Gene3D" id="3.40.50.720">
    <property type="entry name" value="NAD(P)-binding Rossmann-like Domain"/>
    <property type="match status" value="1"/>
</dbReference>
<organism evidence="3 4">
    <name type="scientific">Megasphaera elsdenii</name>
    <dbReference type="NCBI Taxonomy" id="907"/>
    <lineage>
        <taxon>Bacteria</taxon>
        <taxon>Bacillati</taxon>
        <taxon>Bacillota</taxon>
        <taxon>Negativicutes</taxon>
        <taxon>Veillonellales</taxon>
        <taxon>Veillonellaceae</taxon>
        <taxon>Megasphaera</taxon>
    </lineage>
</organism>
<dbReference type="NCBIfam" id="NF005488">
    <property type="entry name" value="PRK07097.1"/>
    <property type="match status" value="1"/>
</dbReference>
<reference evidence="3 4" key="1">
    <citation type="journal article" date="2018" name="Genome Announc.">
        <title>Complete genomes of two Megasphaera elsdenii strains, NCIMB 702410 and ATCC 25940.</title>
        <authorList>
            <person name="Hatmaker E.A."/>
            <person name="O'Dell K."/>
            <person name="Riley L.A."/>
            <person name="Klingeman D.M."/>
            <person name="Guss A.M."/>
        </authorList>
    </citation>
    <scope>NUCLEOTIDE SEQUENCE [LARGE SCALE GENOMIC DNA]</scope>
    <source>
        <strain evidence="3 4">NCIMB702410</strain>
    </source>
</reference>
<dbReference type="PRINTS" id="PR00081">
    <property type="entry name" value="GDHRDH"/>
</dbReference>
<dbReference type="CDD" id="cd05347">
    <property type="entry name" value="Ga5DH-like_SDR_c"/>
    <property type="match status" value="1"/>
</dbReference>
<dbReference type="EMBL" id="CP027569">
    <property type="protein sequence ID" value="AVO26846.1"/>
    <property type="molecule type" value="Genomic_DNA"/>
</dbReference>
<proteinExistence type="inferred from homology"/>
<evidence type="ECO:0000313" key="4">
    <source>
        <dbReference type="Proteomes" id="UP000238358"/>
    </source>
</evidence>
<accession>A0A2S0M5V6</accession>
<protein>
    <submittedName>
        <fullName evidence="3">Gluconate 5-dehydrogenase</fullName>
        <ecNumber evidence="3">1.1.1.69</ecNumber>
    </submittedName>
</protein>
<dbReference type="PANTHER" id="PTHR42760">
    <property type="entry name" value="SHORT-CHAIN DEHYDROGENASES/REDUCTASES FAMILY MEMBER"/>
    <property type="match status" value="1"/>
</dbReference>
<dbReference type="EC" id="1.1.1.69" evidence="3"/>
<dbReference type="GeneID" id="97491289"/>
<dbReference type="OrthoDB" id="9803333at2"/>
<name>A0A2S0M5V6_MEGEL</name>